<sequence length="661" mass="74479">MPLSDEPTDETLNTRDREMEDRLKTLIRILPDLIWLKDQQGVYLFCNSRFEAFFGAREEEIVGKTDYDFVDRELADFFRRHDEMAVDKGGPSKNEEEVVFASDGHLEILETIKTPMFRSDGKLLGVLGIGRDTTQRKRAEENLKRSRVRYRKLYRESLQREQLYESLLKSVPDALVIYNLEGEATYINPAFTRTFGFSLQDVEGKRIPFVPESEKEKSLAGIHEVLDGKPVTGMETRRLTKDGRLLDIVLSSSAYDDHAGRRAGIVVFLRDVTQIKQTEGQLRQAQKMESIGRLAGGVAHDFNNMLNVILGYTELELSQLDDTQPIFTTLQEIRKAAQRSADLTRQLLAFARKQTVSPTVLDLNETLQGMLKMLQRLLGEDIDLIWRPALDLWPVRIDASQIDQLLTNLCINARDAIRDVGKITIETGTTTFDEAYCREHRGFVPGRFVVLAVSDDGCGMDRETADKIFEPFFTTKGESKGTGLGLSTVYGIVKQNHGFINVYSEPGDGTTIRIYLPCHAGADIPHPQATLETLPQGQDEMILVVEDEPLILKLAEKLLKSLGYRVLLAKNPKEALRIAEGHTDRIALVLTDVVMPELNGRELAERLKVLSPGIKCLFMSGYTANVIAHHGVLDEGVTFIQKPFSKKDLAIKVREAMDRHG</sequence>
<keyword evidence="6" id="KW-0418">Kinase</keyword>
<dbReference type="SUPFAM" id="SSF55785">
    <property type="entry name" value="PYP-like sensor domain (PAS domain)"/>
    <property type="match status" value="2"/>
</dbReference>
<gene>
    <name evidence="14" type="ORF">DSCO28_47330</name>
</gene>
<dbReference type="InterPro" id="IPR000700">
    <property type="entry name" value="PAS-assoc_C"/>
</dbReference>
<dbReference type="PROSITE" id="PS50109">
    <property type="entry name" value="HIS_KIN"/>
    <property type="match status" value="1"/>
</dbReference>
<evidence type="ECO:0000313" key="14">
    <source>
        <dbReference type="EMBL" id="BBO84167.1"/>
    </source>
</evidence>
<dbReference type="AlphaFoldDB" id="A0A5K7ZVA5"/>
<dbReference type="EMBL" id="AP021876">
    <property type="protein sequence ID" value="BBO84167.1"/>
    <property type="molecule type" value="Genomic_DNA"/>
</dbReference>
<evidence type="ECO:0000256" key="6">
    <source>
        <dbReference type="ARBA" id="ARBA00022777"/>
    </source>
</evidence>
<evidence type="ECO:0000259" key="13">
    <source>
        <dbReference type="PROSITE" id="PS50113"/>
    </source>
</evidence>
<dbReference type="GO" id="GO:0006355">
    <property type="term" value="P:regulation of DNA-templated transcription"/>
    <property type="evidence" value="ECO:0007669"/>
    <property type="project" value="InterPro"/>
</dbReference>
<dbReference type="Gene3D" id="3.30.450.20">
    <property type="entry name" value="PAS domain"/>
    <property type="match status" value="2"/>
</dbReference>
<evidence type="ECO:0000259" key="12">
    <source>
        <dbReference type="PROSITE" id="PS50112"/>
    </source>
</evidence>
<dbReference type="SUPFAM" id="SSF52172">
    <property type="entry name" value="CheY-like"/>
    <property type="match status" value="1"/>
</dbReference>
<feature type="domain" description="PAS" evidence="12">
    <location>
        <begin position="160"/>
        <end position="229"/>
    </location>
</feature>
<dbReference type="SMART" id="SM00086">
    <property type="entry name" value="PAC"/>
    <property type="match status" value="2"/>
</dbReference>
<name>A0A5K7ZVA5_9BACT</name>
<feature type="domain" description="Histidine kinase" evidence="10">
    <location>
        <begin position="297"/>
        <end position="520"/>
    </location>
</feature>
<dbReference type="SMART" id="SM00448">
    <property type="entry name" value="REC"/>
    <property type="match status" value="1"/>
</dbReference>
<dbReference type="NCBIfam" id="TIGR00229">
    <property type="entry name" value="sensory_box"/>
    <property type="match status" value="2"/>
</dbReference>
<dbReference type="PANTHER" id="PTHR43065:SF42">
    <property type="entry name" value="TWO-COMPONENT SENSOR PPRA"/>
    <property type="match status" value="1"/>
</dbReference>
<dbReference type="InterPro" id="IPR013767">
    <property type="entry name" value="PAS_fold"/>
</dbReference>
<dbReference type="InterPro" id="IPR003594">
    <property type="entry name" value="HATPase_dom"/>
</dbReference>
<dbReference type="Pfam" id="PF02518">
    <property type="entry name" value="HATPase_c"/>
    <property type="match status" value="1"/>
</dbReference>
<keyword evidence="4" id="KW-0808">Transferase</keyword>
<evidence type="ECO:0000256" key="4">
    <source>
        <dbReference type="ARBA" id="ARBA00022679"/>
    </source>
</evidence>
<feature type="domain" description="PAC" evidence="13">
    <location>
        <begin position="232"/>
        <end position="284"/>
    </location>
</feature>
<dbReference type="SUPFAM" id="SSF55874">
    <property type="entry name" value="ATPase domain of HSP90 chaperone/DNA topoisomerase II/histidine kinase"/>
    <property type="match status" value="1"/>
</dbReference>
<dbReference type="InterPro" id="IPR036890">
    <property type="entry name" value="HATPase_C_sf"/>
</dbReference>
<dbReference type="Pfam" id="PF00512">
    <property type="entry name" value="HisKA"/>
    <property type="match status" value="1"/>
</dbReference>
<dbReference type="InterPro" id="IPR004358">
    <property type="entry name" value="Sig_transdc_His_kin-like_C"/>
</dbReference>
<dbReference type="SUPFAM" id="SSF47384">
    <property type="entry name" value="Homodimeric domain of signal transducing histidine kinase"/>
    <property type="match status" value="1"/>
</dbReference>
<dbReference type="RefSeq" id="WP_162459017.1">
    <property type="nucleotide sequence ID" value="NZ_AP021876.1"/>
</dbReference>
<dbReference type="Gene3D" id="3.40.50.2300">
    <property type="match status" value="1"/>
</dbReference>
<evidence type="ECO:0000259" key="11">
    <source>
        <dbReference type="PROSITE" id="PS50110"/>
    </source>
</evidence>
<dbReference type="CDD" id="cd00082">
    <property type="entry name" value="HisKA"/>
    <property type="match status" value="1"/>
</dbReference>
<feature type="domain" description="PAC" evidence="13">
    <location>
        <begin position="93"/>
        <end position="145"/>
    </location>
</feature>
<evidence type="ECO:0000313" key="15">
    <source>
        <dbReference type="Proteomes" id="UP000425960"/>
    </source>
</evidence>
<dbReference type="SMART" id="SM00387">
    <property type="entry name" value="HATPase_c"/>
    <property type="match status" value="1"/>
</dbReference>
<dbReference type="PROSITE" id="PS50113">
    <property type="entry name" value="PAC"/>
    <property type="match status" value="2"/>
</dbReference>
<evidence type="ECO:0000256" key="9">
    <source>
        <dbReference type="PROSITE-ProRule" id="PRU00169"/>
    </source>
</evidence>
<dbReference type="InterPro" id="IPR003661">
    <property type="entry name" value="HisK_dim/P_dom"/>
</dbReference>
<dbReference type="InterPro" id="IPR035965">
    <property type="entry name" value="PAS-like_dom_sf"/>
</dbReference>
<dbReference type="KEGG" id="dov:DSCO28_47330"/>
<evidence type="ECO:0000256" key="3">
    <source>
        <dbReference type="ARBA" id="ARBA00022553"/>
    </source>
</evidence>
<accession>A0A5K7ZVA5</accession>
<dbReference type="Pfam" id="PF00072">
    <property type="entry name" value="Response_reg"/>
    <property type="match status" value="1"/>
</dbReference>
<dbReference type="PROSITE" id="PS50110">
    <property type="entry name" value="RESPONSE_REGULATORY"/>
    <property type="match status" value="1"/>
</dbReference>
<dbReference type="Pfam" id="PF00989">
    <property type="entry name" value="PAS"/>
    <property type="match status" value="1"/>
</dbReference>
<evidence type="ECO:0000256" key="7">
    <source>
        <dbReference type="ARBA" id="ARBA00022840"/>
    </source>
</evidence>
<proteinExistence type="predicted"/>
<dbReference type="PRINTS" id="PR00344">
    <property type="entry name" value="BCTRLSENSOR"/>
</dbReference>
<evidence type="ECO:0000256" key="2">
    <source>
        <dbReference type="ARBA" id="ARBA00012438"/>
    </source>
</evidence>
<dbReference type="CDD" id="cd00130">
    <property type="entry name" value="PAS"/>
    <property type="match status" value="2"/>
</dbReference>
<reference evidence="14 15" key="1">
    <citation type="submission" date="2019-11" db="EMBL/GenBank/DDBJ databases">
        <title>Comparative genomics of hydrocarbon-degrading Desulfosarcina strains.</title>
        <authorList>
            <person name="Watanabe M."/>
            <person name="Kojima H."/>
            <person name="Fukui M."/>
        </authorList>
    </citation>
    <scope>NUCLEOTIDE SEQUENCE [LARGE SCALE GENOMIC DNA]</scope>
    <source>
        <strain evidence="14 15">28bB2T</strain>
    </source>
</reference>
<dbReference type="PROSITE" id="PS50112">
    <property type="entry name" value="PAS"/>
    <property type="match status" value="2"/>
</dbReference>
<dbReference type="Gene3D" id="1.10.287.130">
    <property type="match status" value="1"/>
</dbReference>
<dbReference type="GO" id="GO:0000155">
    <property type="term" value="F:phosphorelay sensor kinase activity"/>
    <property type="evidence" value="ECO:0007669"/>
    <property type="project" value="InterPro"/>
</dbReference>
<dbReference type="Gene3D" id="3.30.565.10">
    <property type="entry name" value="Histidine kinase-like ATPase, C-terminal domain"/>
    <property type="match status" value="1"/>
</dbReference>
<dbReference type="Pfam" id="PF08448">
    <property type="entry name" value="PAS_4"/>
    <property type="match status" value="1"/>
</dbReference>
<feature type="domain" description="PAS" evidence="12">
    <location>
        <begin position="19"/>
        <end position="89"/>
    </location>
</feature>
<dbReference type="InterPro" id="IPR036097">
    <property type="entry name" value="HisK_dim/P_sf"/>
</dbReference>
<organism evidence="14 15">
    <name type="scientific">Desulfosarcina ovata subsp. sediminis</name>
    <dbReference type="NCBI Taxonomy" id="885957"/>
    <lineage>
        <taxon>Bacteria</taxon>
        <taxon>Pseudomonadati</taxon>
        <taxon>Thermodesulfobacteriota</taxon>
        <taxon>Desulfobacteria</taxon>
        <taxon>Desulfobacterales</taxon>
        <taxon>Desulfosarcinaceae</taxon>
        <taxon>Desulfosarcina</taxon>
    </lineage>
</organism>
<evidence type="ECO:0000256" key="8">
    <source>
        <dbReference type="ARBA" id="ARBA00023012"/>
    </source>
</evidence>
<evidence type="ECO:0000256" key="5">
    <source>
        <dbReference type="ARBA" id="ARBA00022741"/>
    </source>
</evidence>
<dbReference type="GO" id="GO:0005524">
    <property type="term" value="F:ATP binding"/>
    <property type="evidence" value="ECO:0007669"/>
    <property type="project" value="UniProtKB-KW"/>
</dbReference>
<dbReference type="Proteomes" id="UP000425960">
    <property type="component" value="Chromosome"/>
</dbReference>
<keyword evidence="7" id="KW-0067">ATP-binding</keyword>
<dbReference type="SMART" id="SM00091">
    <property type="entry name" value="PAS"/>
    <property type="match status" value="2"/>
</dbReference>
<comment type="catalytic activity">
    <reaction evidence="1">
        <text>ATP + protein L-histidine = ADP + protein N-phospho-L-histidine.</text>
        <dbReference type="EC" id="2.7.13.3"/>
    </reaction>
</comment>
<dbReference type="InterPro" id="IPR001610">
    <property type="entry name" value="PAC"/>
</dbReference>
<dbReference type="SMART" id="SM00388">
    <property type="entry name" value="HisKA"/>
    <property type="match status" value="1"/>
</dbReference>
<feature type="domain" description="Response regulatory" evidence="11">
    <location>
        <begin position="541"/>
        <end position="657"/>
    </location>
</feature>
<dbReference type="InterPro" id="IPR001789">
    <property type="entry name" value="Sig_transdc_resp-reg_receiver"/>
</dbReference>
<dbReference type="InterPro" id="IPR000014">
    <property type="entry name" value="PAS"/>
</dbReference>
<keyword evidence="3 9" id="KW-0597">Phosphoprotein</keyword>
<feature type="modified residue" description="4-aspartylphosphate" evidence="9">
    <location>
        <position position="592"/>
    </location>
</feature>
<dbReference type="InterPro" id="IPR011006">
    <property type="entry name" value="CheY-like_superfamily"/>
</dbReference>
<dbReference type="PANTHER" id="PTHR43065">
    <property type="entry name" value="SENSOR HISTIDINE KINASE"/>
    <property type="match status" value="1"/>
</dbReference>
<dbReference type="InterPro" id="IPR013656">
    <property type="entry name" value="PAS_4"/>
</dbReference>
<keyword evidence="8" id="KW-0902">Two-component regulatory system</keyword>
<evidence type="ECO:0000256" key="1">
    <source>
        <dbReference type="ARBA" id="ARBA00000085"/>
    </source>
</evidence>
<protein>
    <recommendedName>
        <fullName evidence="2">histidine kinase</fullName>
        <ecNumber evidence="2">2.7.13.3</ecNumber>
    </recommendedName>
</protein>
<dbReference type="InterPro" id="IPR005467">
    <property type="entry name" value="His_kinase_dom"/>
</dbReference>
<keyword evidence="5" id="KW-0547">Nucleotide-binding</keyword>
<dbReference type="EC" id="2.7.13.3" evidence="2"/>
<evidence type="ECO:0000259" key="10">
    <source>
        <dbReference type="PROSITE" id="PS50109"/>
    </source>
</evidence>